<feature type="compositionally biased region" description="Acidic residues" evidence="1">
    <location>
        <begin position="65"/>
        <end position="74"/>
    </location>
</feature>
<organism evidence="2 3">
    <name type="scientific">Trifolium medium</name>
    <dbReference type="NCBI Taxonomy" id="97028"/>
    <lineage>
        <taxon>Eukaryota</taxon>
        <taxon>Viridiplantae</taxon>
        <taxon>Streptophyta</taxon>
        <taxon>Embryophyta</taxon>
        <taxon>Tracheophyta</taxon>
        <taxon>Spermatophyta</taxon>
        <taxon>Magnoliopsida</taxon>
        <taxon>eudicotyledons</taxon>
        <taxon>Gunneridae</taxon>
        <taxon>Pentapetalae</taxon>
        <taxon>rosids</taxon>
        <taxon>fabids</taxon>
        <taxon>Fabales</taxon>
        <taxon>Fabaceae</taxon>
        <taxon>Papilionoideae</taxon>
        <taxon>50 kb inversion clade</taxon>
        <taxon>NPAAA clade</taxon>
        <taxon>Hologalegina</taxon>
        <taxon>IRL clade</taxon>
        <taxon>Trifolieae</taxon>
        <taxon>Trifolium</taxon>
    </lineage>
</organism>
<reference evidence="2 3" key="1">
    <citation type="journal article" date="2018" name="Front. Plant Sci.">
        <title>Red Clover (Trifolium pratense) and Zigzag Clover (T. medium) - A Picture of Genomic Similarities and Differences.</title>
        <authorList>
            <person name="Dluhosova J."/>
            <person name="Istvanek J."/>
            <person name="Nedelnik J."/>
            <person name="Repkova J."/>
        </authorList>
    </citation>
    <scope>NUCLEOTIDE SEQUENCE [LARGE SCALE GENOMIC DNA]</scope>
    <source>
        <strain evidence="3">cv. 10/8</strain>
        <tissue evidence="2">Leaf</tissue>
    </source>
</reference>
<evidence type="ECO:0000313" key="2">
    <source>
        <dbReference type="EMBL" id="MCI51131.1"/>
    </source>
</evidence>
<keyword evidence="3" id="KW-1185">Reference proteome</keyword>
<feature type="non-terminal residue" evidence="2">
    <location>
        <position position="92"/>
    </location>
</feature>
<dbReference type="AlphaFoldDB" id="A0A392SQJ4"/>
<evidence type="ECO:0000313" key="3">
    <source>
        <dbReference type="Proteomes" id="UP000265520"/>
    </source>
</evidence>
<feature type="region of interest" description="Disordered" evidence="1">
    <location>
        <begin position="63"/>
        <end position="92"/>
    </location>
</feature>
<dbReference type="EMBL" id="LXQA010427285">
    <property type="protein sequence ID" value="MCI51131.1"/>
    <property type="molecule type" value="Genomic_DNA"/>
</dbReference>
<evidence type="ECO:0000256" key="1">
    <source>
        <dbReference type="SAM" id="MobiDB-lite"/>
    </source>
</evidence>
<sequence>MHARNDVVFGKIMAKLEILLQQYNCSPSSSHGAANSPNDIPTSEQLNVNLPIQDEIRSSAKQIEVPDDEEELEFEPQQLVRGGYSDEQPIVV</sequence>
<dbReference type="Proteomes" id="UP000265520">
    <property type="component" value="Unassembled WGS sequence"/>
</dbReference>
<feature type="region of interest" description="Disordered" evidence="1">
    <location>
        <begin position="25"/>
        <end position="44"/>
    </location>
</feature>
<comment type="caution">
    <text evidence="2">The sequence shown here is derived from an EMBL/GenBank/DDBJ whole genome shotgun (WGS) entry which is preliminary data.</text>
</comment>
<accession>A0A392SQJ4</accession>
<proteinExistence type="predicted"/>
<protein>
    <submittedName>
        <fullName evidence="2">Uncharacterized protein</fullName>
    </submittedName>
</protein>
<name>A0A392SQJ4_9FABA</name>